<dbReference type="PROSITE" id="PS50075">
    <property type="entry name" value="CARRIER"/>
    <property type="match status" value="1"/>
</dbReference>
<dbReference type="SUPFAM" id="SSF47336">
    <property type="entry name" value="ACP-like"/>
    <property type="match status" value="1"/>
</dbReference>
<organism evidence="5 6">
    <name type="scientific">Streptomyces actuosus</name>
    <dbReference type="NCBI Taxonomy" id="1885"/>
    <lineage>
        <taxon>Bacteria</taxon>
        <taxon>Bacillati</taxon>
        <taxon>Actinomycetota</taxon>
        <taxon>Actinomycetes</taxon>
        <taxon>Kitasatosporales</taxon>
        <taxon>Streptomycetaceae</taxon>
        <taxon>Streptomyces</taxon>
    </lineage>
</organism>
<dbReference type="InterPro" id="IPR020806">
    <property type="entry name" value="PKS_PP-bd"/>
</dbReference>
<reference evidence="5 6" key="1">
    <citation type="submission" date="2021-02" db="EMBL/GenBank/DDBJ databases">
        <title>Whole genome sequencing of Streptomyces actuosus VRA1.</title>
        <authorList>
            <person name="Sen G."/>
            <person name="Sen A."/>
        </authorList>
    </citation>
    <scope>NUCLEOTIDE SEQUENCE [LARGE SCALE GENOMIC DNA]</scope>
    <source>
        <strain evidence="5 6">VRA1</strain>
    </source>
</reference>
<dbReference type="InterPro" id="IPR036736">
    <property type="entry name" value="ACP-like_sf"/>
</dbReference>
<evidence type="ECO:0000313" key="5">
    <source>
        <dbReference type="EMBL" id="MBN0046086.1"/>
    </source>
</evidence>
<sequence>MDQTTKTWVFDDLDDLDDPDYEFEHDYAVEVQPPSLSQLAACGPAERTRLIDDYVRAELARVLRVPPDTIDTAGRPMNSLGIGSITGLELQRRMEAVLKVDVNLNMLLRANSAAELVDCLAGQLGPEDDPHKHGGQRDHLVSHDLPSTR</sequence>
<feature type="region of interest" description="Disordered" evidence="3">
    <location>
        <begin position="127"/>
        <end position="149"/>
    </location>
</feature>
<feature type="domain" description="Carrier" evidence="4">
    <location>
        <begin position="49"/>
        <end position="124"/>
    </location>
</feature>
<evidence type="ECO:0000259" key="4">
    <source>
        <dbReference type="PROSITE" id="PS50075"/>
    </source>
</evidence>
<evidence type="ECO:0000256" key="1">
    <source>
        <dbReference type="ARBA" id="ARBA00022450"/>
    </source>
</evidence>
<feature type="compositionally biased region" description="Basic and acidic residues" evidence="3">
    <location>
        <begin position="128"/>
        <end position="142"/>
    </location>
</feature>
<gene>
    <name evidence="5" type="ORF">JS756_18650</name>
</gene>
<dbReference type="Gene3D" id="1.10.1200.10">
    <property type="entry name" value="ACP-like"/>
    <property type="match status" value="1"/>
</dbReference>
<dbReference type="SMART" id="SM00823">
    <property type="entry name" value="PKS_PP"/>
    <property type="match status" value="1"/>
</dbReference>
<keyword evidence="1" id="KW-0596">Phosphopantetheine</keyword>
<dbReference type="EMBL" id="JAFFZS010000013">
    <property type="protein sequence ID" value="MBN0046086.1"/>
    <property type="molecule type" value="Genomic_DNA"/>
</dbReference>
<proteinExistence type="predicted"/>
<evidence type="ECO:0000313" key="6">
    <source>
        <dbReference type="Proteomes" id="UP000788262"/>
    </source>
</evidence>
<evidence type="ECO:0000256" key="2">
    <source>
        <dbReference type="ARBA" id="ARBA00022553"/>
    </source>
</evidence>
<accession>A0ABS2VSN9</accession>
<keyword evidence="2" id="KW-0597">Phosphoprotein</keyword>
<dbReference type="Pfam" id="PF00550">
    <property type="entry name" value="PP-binding"/>
    <property type="match status" value="1"/>
</dbReference>
<name>A0ABS2VSN9_STRAS</name>
<dbReference type="RefSeq" id="WP_205384236.1">
    <property type="nucleotide sequence ID" value="NZ_JAFFZS010000013.1"/>
</dbReference>
<evidence type="ECO:0000256" key="3">
    <source>
        <dbReference type="SAM" id="MobiDB-lite"/>
    </source>
</evidence>
<keyword evidence="6" id="KW-1185">Reference proteome</keyword>
<comment type="caution">
    <text evidence="5">The sequence shown here is derived from an EMBL/GenBank/DDBJ whole genome shotgun (WGS) entry which is preliminary data.</text>
</comment>
<protein>
    <submittedName>
        <fullName evidence="5">Acyl carrier protein</fullName>
    </submittedName>
</protein>
<dbReference type="Proteomes" id="UP000788262">
    <property type="component" value="Unassembled WGS sequence"/>
</dbReference>
<dbReference type="InterPro" id="IPR009081">
    <property type="entry name" value="PP-bd_ACP"/>
</dbReference>